<dbReference type="SMART" id="SM00419">
    <property type="entry name" value="HTH_CRP"/>
    <property type="match status" value="1"/>
</dbReference>
<evidence type="ECO:0000256" key="2">
    <source>
        <dbReference type="ARBA" id="ARBA00023125"/>
    </source>
</evidence>
<dbReference type="Gene3D" id="1.10.10.10">
    <property type="entry name" value="Winged helix-like DNA-binding domain superfamily/Winged helix DNA-binding domain"/>
    <property type="match status" value="1"/>
</dbReference>
<keyword evidence="7" id="KW-1185">Reference proteome</keyword>
<dbReference type="Pfam" id="PF13545">
    <property type="entry name" value="HTH_Crp_2"/>
    <property type="match status" value="1"/>
</dbReference>
<dbReference type="InterPro" id="IPR050397">
    <property type="entry name" value="Env_Response_Regulators"/>
</dbReference>
<dbReference type="CDD" id="cd00038">
    <property type="entry name" value="CAP_ED"/>
    <property type="match status" value="1"/>
</dbReference>
<dbReference type="AlphaFoldDB" id="A0A2N8KYQ0"/>
<keyword evidence="2" id="KW-0238">DNA-binding</keyword>
<dbReference type="GO" id="GO:0005829">
    <property type="term" value="C:cytosol"/>
    <property type="evidence" value="ECO:0007669"/>
    <property type="project" value="TreeGrafter"/>
</dbReference>
<dbReference type="CDD" id="cd00092">
    <property type="entry name" value="HTH_CRP"/>
    <property type="match status" value="1"/>
</dbReference>
<dbReference type="InterPro" id="IPR000595">
    <property type="entry name" value="cNMP-bd_dom"/>
</dbReference>
<reference evidence="6 7" key="1">
    <citation type="submission" date="2018-01" db="EMBL/GenBank/DDBJ databases">
        <title>Draft genome sequence of Paucibacter aquatile CR182 isolated from freshwater of the Nakdong River.</title>
        <authorList>
            <person name="Choi A."/>
            <person name="Chung E.J."/>
        </authorList>
    </citation>
    <scope>NUCLEOTIDE SEQUENCE [LARGE SCALE GENOMIC DNA]</scope>
    <source>
        <strain evidence="6 7">CR182</strain>
    </source>
</reference>
<evidence type="ECO:0000313" key="6">
    <source>
        <dbReference type="EMBL" id="PND38579.1"/>
    </source>
</evidence>
<dbReference type="Proteomes" id="UP000235916">
    <property type="component" value="Unassembled WGS sequence"/>
</dbReference>
<comment type="caution">
    <text evidence="6">The sequence shown here is derived from an EMBL/GenBank/DDBJ whole genome shotgun (WGS) entry which is preliminary data.</text>
</comment>
<dbReference type="SMART" id="SM00100">
    <property type="entry name" value="cNMP"/>
    <property type="match status" value="1"/>
</dbReference>
<feature type="domain" description="Cyclic nucleotide-binding" evidence="4">
    <location>
        <begin position="8"/>
        <end position="111"/>
    </location>
</feature>
<dbReference type="OrthoDB" id="8565101at2"/>
<sequence>MTLTLTPYTDVIKDEMLREIARRGDVRAFPALSTLLREGDTTDAFYILLSGRVKVFGTDSKGREVVYNTMGPGEYFGELSLDGSARSASVQCLEPVKCVMVRGTDMREFLGQHPDFALHLIRHLIALLRRSTDSVKSLALDDVYSRLAKLLQEMAEPDVSGRLVVPHKLTQQDLAERVGASREMISRILQQLVKGGYIERQGRRMVLLKKLPPGW</sequence>
<evidence type="ECO:0000313" key="7">
    <source>
        <dbReference type="Proteomes" id="UP000235916"/>
    </source>
</evidence>
<dbReference type="SUPFAM" id="SSF46785">
    <property type="entry name" value="Winged helix' DNA-binding domain"/>
    <property type="match status" value="1"/>
</dbReference>
<dbReference type="InterPro" id="IPR036388">
    <property type="entry name" value="WH-like_DNA-bd_sf"/>
</dbReference>
<organism evidence="6 7">
    <name type="scientific">Kinneretia aquatilis</name>
    <dbReference type="NCBI Taxonomy" id="2070761"/>
    <lineage>
        <taxon>Bacteria</taxon>
        <taxon>Pseudomonadati</taxon>
        <taxon>Pseudomonadota</taxon>
        <taxon>Betaproteobacteria</taxon>
        <taxon>Burkholderiales</taxon>
        <taxon>Sphaerotilaceae</taxon>
        <taxon>Roseateles</taxon>
    </lineage>
</organism>
<dbReference type="PROSITE" id="PS50042">
    <property type="entry name" value="CNMP_BINDING_3"/>
    <property type="match status" value="1"/>
</dbReference>
<keyword evidence="1" id="KW-0805">Transcription regulation</keyword>
<accession>A0A2N8KYQ0</accession>
<evidence type="ECO:0000256" key="1">
    <source>
        <dbReference type="ARBA" id="ARBA00023015"/>
    </source>
</evidence>
<dbReference type="RefSeq" id="WP_102768497.1">
    <property type="nucleotide sequence ID" value="NZ_CP124551.1"/>
</dbReference>
<dbReference type="InterPro" id="IPR018490">
    <property type="entry name" value="cNMP-bd_dom_sf"/>
</dbReference>
<evidence type="ECO:0000259" key="4">
    <source>
        <dbReference type="PROSITE" id="PS50042"/>
    </source>
</evidence>
<dbReference type="InterPro" id="IPR014710">
    <property type="entry name" value="RmlC-like_jellyroll"/>
</dbReference>
<dbReference type="GO" id="GO:0003677">
    <property type="term" value="F:DNA binding"/>
    <property type="evidence" value="ECO:0007669"/>
    <property type="project" value="UniProtKB-KW"/>
</dbReference>
<dbReference type="InterPro" id="IPR036390">
    <property type="entry name" value="WH_DNA-bd_sf"/>
</dbReference>
<feature type="domain" description="HTH crp-type" evidence="5">
    <location>
        <begin position="141"/>
        <end position="212"/>
    </location>
</feature>
<keyword evidence="3" id="KW-0804">Transcription</keyword>
<name>A0A2N8KYQ0_9BURK</name>
<dbReference type="SUPFAM" id="SSF51206">
    <property type="entry name" value="cAMP-binding domain-like"/>
    <property type="match status" value="1"/>
</dbReference>
<dbReference type="Gene3D" id="2.60.120.10">
    <property type="entry name" value="Jelly Rolls"/>
    <property type="match status" value="1"/>
</dbReference>
<dbReference type="Pfam" id="PF00027">
    <property type="entry name" value="cNMP_binding"/>
    <property type="match status" value="1"/>
</dbReference>
<dbReference type="EMBL" id="POSP01000003">
    <property type="protein sequence ID" value="PND38579.1"/>
    <property type="molecule type" value="Genomic_DNA"/>
</dbReference>
<evidence type="ECO:0000256" key="3">
    <source>
        <dbReference type="ARBA" id="ARBA00023163"/>
    </source>
</evidence>
<dbReference type="PANTHER" id="PTHR24567">
    <property type="entry name" value="CRP FAMILY TRANSCRIPTIONAL REGULATORY PROTEIN"/>
    <property type="match status" value="1"/>
</dbReference>
<evidence type="ECO:0000259" key="5">
    <source>
        <dbReference type="PROSITE" id="PS51063"/>
    </source>
</evidence>
<proteinExistence type="predicted"/>
<dbReference type="InterPro" id="IPR012318">
    <property type="entry name" value="HTH_CRP"/>
</dbReference>
<gene>
    <name evidence="6" type="ORF">C1O66_14295</name>
</gene>
<dbReference type="PANTHER" id="PTHR24567:SF74">
    <property type="entry name" value="HTH-TYPE TRANSCRIPTIONAL REGULATOR ARCR"/>
    <property type="match status" value="1"/>
</dbReference>
<dbReference type="GO" id="GO:0003700">
    <property type="term" value="F:DNA-binding transcription factor activity"/>
    <property type="evidence" value="ECO:0007669"/>
    <property type="project" value="TreeGrafter"/>
</dbReference>
<protein>
    <submittedName>
        <fullName evidence="6">Crp/Fnr family transcriptional regulator</fullName>
    </submittedName>
</protein>
<dbReference type="PROSITE" id="PS51063">
    <property type="entry name" value="HTH_CRP_2"/>
    <property type="match status" value="1"/>
</dbReference>